<feature type="domain" description="Flagellar hook-length control protein-like C-terminal" evidence="2">
    <location>
        <begin position="357"/>
        <end position="431"/>
    </location>
</feature>
<dbReference type="InterPro" id="IPR052563">
    <property type="entry name" value="FliK"/>
</dbReference>
<dbReference type="PANTHER" id="PTHR37533:SF2">
    <property type="entry name" value="FLAGELLAR HOOK-LENGTH CONTROL PROTEIN"/>
    <property type="match status" value="1"/>
</dbReference>
<comment type="caution">
    <text evidence="3">The sequence shown here is derived from an EMBL/GenBank/DDBJ whole genome shotgun (WGS) entry which is preliminary data.</text>
</comment>
<evidence type="ECO:0000313" key="4">
    <source>
        <dbReference type="Proteomes" id="UP000321275"/>
    </source>
</evidence>
<dbReference type="InterPro" id="IPR038610">
    <property type="entry name" value="FliK-like_C_sf"/>
</dbReference>
<dbReference type="CDD" id="cd17470">
    <property type="entry name" value="T3SS_Flik_C"/>
    <property type="match status" value="1"/>
</dbReference>
<dbReference type="Pfam" id="PF02120">
    <property type="entry name" value="Flg_hook"/>
    <property type="match status" value="1"/>
</dbReference>
<evidence type="ECO:0000256" key="1">
    <source>
        <dbReference type="SAM" id="MobiDB-lite"/>
    </source>
</evidence>
<feature type="region of interest" description="Disordered" evidence="1">
    <location>
        <begin position="261"/>
        <end position="324"/>
    </location>
</feature>
<dbReference type="InterPro" id="IPR021136">
    <property type="entry name" value="Flagellar_hook_control-like_C"/>
</dbReference>
<dbReference type="EMBL" id="BJUK01000025">
    <property type="protein sequence ID" value="GEK48011.1"/>
    <property type="molecule type" value="Genomic_DNA"/>
</dbReference>
<keyword evidence="4" id="KW-1185">Reference proteome</keyword>
<dbReference type="Gene3D" id="3.30.750.140">
    <property type="match status" value="1"/>
</dbReference>
<dbReference type="RefSeq" id="WP_146803350.1">
    <property type="nucleotide sequence ID" value="NZ_BJUK01000025.1"/>
</dbReference>
<sequence length="480" mass="47604">MDITALLAMTAGRPGATPRSDAGDPAAAVDFAALLTRTSAPTSNGAPAPLAQRPASGEAGPDLAALARALDLEPEALAKLLDDAIAALSAEGEIPEALAGLATDTHNGELSEALAGLATDTQNGELPEALATALNNGLANFAESGELPEALRPLADGLSNGQAPEALAPLLAALAERLGASAPAQATAAQPIASAQAMPQDPRLAEIAARLALVATPATSPDATRRADGGLSGEWANLAARRGEGATHAAAPERAASLSALQAGGERPSPLAPPPVAQAPLASGEPALDPGLSRTIGIEAGLPGASQGGAASPQAGLSQGLSQGLPQGLTAPATASLSAPVATQAWEQQLGQQLVGLAQRGGQVELHLHPAELGPLSVSLKLGDQGAQAQFLSAHAQVRQAVEQALPQLREALAEQGIQLADTSVGEQRGKRHDGFLAQGESGARGDEFQGDEASVLAGDSGRQAASLAASLRGGVDLFA</sequence>
<proteinExistence type="predicted"/>
<dbReference type="PANTHER" id="PTHR37533">
    <property type="entry name" value="FLAGELLAR HOOK-LENGTH CONTROL PROTEIN"/>
    <property type="match status" value="1"/>
</dbReference>
<dbReference type="OrthoDB" id="1792985at2"/>
<feature type="compositionally biased region" description="Low complexity" evidence="1">
    <location>
        <begin position="300"/>
        <end position="320"/>
    </location>
</feature>
<dbReference type="Proteomes" id="UP000321275">
    <property type="component" value="Unassembled WGS sequence"/>
</dbReference>
<reference evidence="3 4" key="1">
    <citation type="submission" date="2019-07" db="EMBL/GenBank/DDBJ databases">
        <title>Whole genome shotgun sequence of Halomonas pacifica NBRC 102220.</title>
        <authorList>
            <person name="Hosoyama A."/>
            <person name="Uohara A."/>
            <person name="Ohji S."/>
            <person name="Ichikawa N."/>
        </authorList>
    </citation>
    <scope>NUCLEOTIDE SEQUENCE [LARGE SCALE GENOMIC DNA]</scope>
    <source>
        <strain evidence="3 4">NBRC 102220</strain>
    </source>
</reference>
<evidence type="ECO:0000313" key="3">
    <source>
        <dbReference type="EMBL" id="GEK48011.1"/>
    </source>
</evidence>
<accession>A0A510XAF8</accession>
<evidence type="ECO:0000259" key="2">
    <source>
        <dbReference type="Pfam" id="PF02120"/>
    </source>
</evidence>
<organism evidence="3 4">
    <name type="scientific">Bisbaumannia pacifica</name>
    <dbReference type="NCBI Taxonomy" id="77098"/>
    <lineage>
        <taxon>Bacteria</taxon>
        <taxon>Pseudomonadati</taxon>
        <taxon>Pseudomonadota</taxon>
        <taxon>Gammaproteobacteria</taxon>
        <taxon>Oceanospirillales</taxon>
        <taxon>Halomonadaceae</taxon>
        <taxon>Bisbaumannia</taxon>
    </lineage>
</organism>
<dbReference type="AlphaFoldDB" id="A0A510XAF8"/>
<protein>
    <recommendedName>
        <fullName evidence="2">Flagellar hook-length control protein-like C-terminal domain-containing protein</fullName>
    </recommendedName>
</protein>
<name>A0A510XAF8_9GAMM</name>
<gene>
    <name evidence="3" type="ORF">HPA02_22940</name>
</gene>